<dbReference type="Gene3D" id="3.40.50.880">
    <property type="match status" value="1"/>
</dbReference>
<dbReference type="PANTHER" id="PTHR42733:SF12">
    <property type="entry name" value="PROTEINASE"/>
    <property type="match status" value="1"/>
</dbReference>
<proteinExistence type="inferred from homology"/>
<dbReference type="GO" id="GO:0006508">
    <property type="term" value="P:proteolysis"/>
    <property type="evidence" value="ECO:0007669"/>
    <property type="project" value="UniProtKB-KW"/>
</dbReference>
<dbReference type="GO" id="GO:0008233">
    <property type="term" value="F:peptidase activity"/>
    <property type="evidence" value="ECO:0007669"/>
    <property type="project" value="UniProtKB-KW"/>
</dbReference>
<accession>A0A1I5C009</accession>
<dbReference type="OrthoDB" id="9792284at2"/>
<keyword evidence="3" id="KW-0645">Protease</keyword>
<dbReference type="InterPro" id="IPR002818">
    <property type="entry name" value="DJ-1/PfpI"/>
</dbReference>
<protein>
    <submittedName>
        <fullName evidence="3">Protease I</fullName>
    </submittedName>
</protein>
<dbReference type="SUPFAM" id="SSF52317">
    <property type="entry name" value="Class I glutamine amidotransferase-like"/>
    <property type="match status" value="1"/>
</dbReference>
<dbReference type="EMBL" id="FOVN01000004">
    <property type="protein sequence ID" value="SFN80350.1"/>
    <property type="molecule type" value="Genomic_DNA"/>
</dbReference>
<dbReference type="Proteomes" id="UP000198705">
    <property type="component" value="Unassembled WGS sequence"/>
</dbReference>
<keyword evidence="4" id="KW-1185">Reference proteome</keyword>
<reference evidence="4" key="1">
    <citation type="submission" date="2016-10" db="EMBL/GenBank/DDBJ databases">
        <authorList>
            <person name="Varghese N."/>
            <person name="Submissions S."/>
        </authorList>
    </citation>
    <scope>NUCLEOTIDE SEQUENCE [LARGE SCALE GENOMIC DNA]</scope>
    <source>
        <strain evidence="4">DSM 23925</strain>
    </source>
</reference>
<dbReference type="CDD" id="cd03134">
    <property type="entry name" value="GATase1_PfpI_like"/>
    <property type="match status" value="1"/>
</dbReference>
<dbReference type="AlphaFoldDB" id="A0A1I5C009"/>
<dbReference type="RefSeq" id="WP_092208382.1">
    <property type="nucleotide sequence ID" value="NZ_FOVN01000004.1"/>
</dbReference>
<dbReference type="InterPro" id="IPR006286">
    <property type="entry name" value="C56_PfpI-like"/>
</dbReference>
<evidence type="ECO:0000259" key="2">
    <source>
        <dbReference type="Pfam" id="PF01965"/>
    </source>
</evidence>
<sequence>MENLNKKRVAILATNGFEESELREPKKALEEAGAHVDIVSLESGTIKSWTDGNWGKTYEVDKTLNGVSHSDYNALMLPGGVINPDLLRKNKNAVNFVKSFFENHKPVAAICHAPWLLAEAGVLKGRKVTSYDSIKTDIINAGANWVDEEVVVDSGLVTSRSPKDLPAFNSKLVEEVYEGKHEEQMA</sequence>
<feature type="domain" description="DJ-1/PfpI" evidence="2">
    <location>
        <begin position="7"/>
        <end position="175"/>
    </location>
</feature>
<evidence type="ECO:0000256" key="1">
    <source>
        <dbReference type="ARBA" id="ARBA00008542"/>
    </source>
</evidence>
<keyword evidence="3" id="KW-0378">Hydrolase</keyword>
<dbReference type="NCBIfam" id="TIGR01382">
    <property type="entry name" value="PfpI"/>
    <property type="match status" value="1"/>
</dbReference>
<gene>
    <name evidence="3" type="ORF">SAMN04487989_104108</name>
</gene>
<organism evidence="3 4">
    <name type="scientific">Bizionia echini</name>
    <dbReference type="NCBI Taxonomy" id="649333"/>
    <lineage>
        <taxon>Bacteria</taxon>
        <taxon>Pseudomonadati</taxon>
        <taxon>Bacteroidota</taxon>
        <taxon>Flavobacteriia</taxon>
        <taxon>Flavobacteriales</taxon>
        <taxon>Flavobacteriaceae</taxon>
        <taxon>Bizionia</taxon>
    </lineage>
</organism>
<dbReference type="Pfam" id="PF01965">
    <property type="entry name" value="DJ-1_PfpI"/>
    <property type="match status" value="1"/>
</dbReference>
<dbReference type="PROSITE" id="PS51276">
    <property type="entry name" value="PEPTIDASE_C56_PFPI"/>
    <property type="match status" value="1"/>
</dbReference>
<dbReference type="STRING" id="649333.SAMN04487989_104108"/>
<comment type="similarity">
    <text evidence="1">Belongs to the peptidase C56 family.</text>
</comment>
<name>A0A1I5C009_9FLAO</name>
<evidence type="ECO:0000313" key="3">
    <source>
        <dbReference type="EMBL" id="SFN80350.1"/>
    </source>
</evidence>
<dbReference type="PANTHER" id="PTHR42733">
    <property type="entry name" value="DJ-1 PROTEIN"/>
    <property type="match status" value="1"/>
</dbReference>
<dbReference type="InterPro" id="IPR029062">
    <property type="entry name" value="Class_I_gatase-like"/>
</dbReference>
<evidence type="ECO:0000313" key="4">
    <source>
        <dbReference type="Proteomes" id="UP000198705"/>
    </source>
</evidence>